<sequence length="46" mass="4987">MANLFCKVSVLMALDFPALERPAKITSKPWSSGQPLSDGHESKNLA</sequence>
<protein>
    <submittedName>
        <fullName evidence="2">Uncharacterized protein</fullName>
    </submittedName>
</protein>
<organism evidence="2">
    <name type="scientific">hydrothermal vent metagenome</name>
    <dbReference type="NCBI Taxonomy" id="652676"/>
    <lineage>
        <taxon>unclassified sequences</taxon>
        <taxon>metagenomes</taxon>
        <taxon>ecological metagenomes</taxon>
    </lineage>
</organism>
<dbReference type="EMBL" id="FPHX01000056">
    <property type="protein sequence ID" value="SFV84191.1"/>
    <property type="molecule type" value="Genomic_DNA"/>
</dbReference>
<gene>
    <name evidence="2" type="ORF">MNB_SUP05-9-354</name>
</gene>
<evidence type="ECO:0000313" key="2">
    <source>
        <dbReference type="EMBL" id="SFV84191.1"/>
    </source>
</evidence>
<accession>A0A1W1DRT0</accession>
<name>A0A1W1DRT0_9ZZZZ</name>
<dbReference type="AlphaFoldDB" id="A0A1W1DRT0"/>
<reference evidence="2" key="1">
    <citation type="submission" date="2016-10" db="EMBL/GenBank/DDBJ databases">
        <authorList>
            <person name="de Groot N.N."/>
        </authorList>
    </citation>
    <scope>NUCLEOTIDE SEQUENCE</scope>
</reference>
<evidence type="ECO:0000256" key="1">
    <source>
        <dbReference type="SAM" id="MobiDB-lite"/>
    </source>
</evidence>
<proteinExistence type="predicted"/>
<feature type="region of interest" description="Disordered" evidence="1">
    <location>
        <begin position="25"/>
        <end position="46"/>
    </location>
</feature>